<keyword evidence="10" id="KW-0966">Cell projection</keyword>
<protein>
    <recommendedName>
        <fullName evidence="4">Flagellar hook-associated protein 1</fullName>
    </recommendedName>
</protein>
<dbReference type="GO" id="GO:0005576">
    <property type="term" value="C:extracellular region"/>
    <property type="evidence" value="ECO:0007669"/>
    <property type="project" value="UniProtKB-SubCell"/>
</dbReference>
<dbReference type="AlphaFoldDB" id="A0A2R4VU51"/>
<dbReference type="Pfam" id="PF00460">
    <property type="entry name" value="Flg_bb_rod"/>
    <property type="match status" value="1"/>
</dbReference>
<dbReference type="GO" id="GO:0005198">
    <property type="term" value="F:structural molecule activity"/>
    <property type="evidence" value="ECO:0007669"/>
    <property type="project" value="InterPro"/>
</dbReference>
<dbReference type="SUPFAM" id="SSF64518">
    <property type="entry name" value="Phase 1 flagellin"/>
    <property type="match status" value="1"/>
</dbReference>
<dbReference type="OrthoDB" id="7181295at2"/>
<sequence length="586" mass="59053">MSLRVAGSIATSALRTSEVGLAVASSNVANADTEGYTRKTSSTVTRDTGTGISSVDITAVSSNVDRYLLKTIVSAESDLGYAETRDSYLDQLQSSLGSVTADDDSTGTDIGSMIDALADTLGTLATSPESGSAKAATVQDLSDLAETLRSTSSTVQSLRAQADDEIATTVGSINETLHSIDDLNEQIVKGKALGQNVTDLEDQRNTALKSLASNLDVTYQVDDSGLMRISTASGKSLLDSAVHELSYTPASSVSAETTYSASGSSGFNGIMLNGTDITGSSLGGSLGALVQLRDSDLPAQQAALDELATSLIDTLNGIQNQGTSYPAPQTLTGTETVSAGDALKVTSGTLRVAVTDSSGTAAEVLDIDLSTMSTLQDVVDAINTMSNASASISADGKLVISADSSSNGIALGGDANDGTTGSFSDAYGLNDLLTGTGASDIEVAARISADSSLLATGALTSASGLTAGDTALTSGEGSIASALSAAFSTSRSFDAAGGLSARSTTFAGYAGAVIQGAATLAETAASALESQETYTSSLETTFSSRSGVNVDEETAAISTLQSAYEAAAAVMKTLQEMFDTALDMVQ</sequence>
<evidence type="ECO:0000256" key="1">
    <source>
        <dbReference type="ARBA" id="ARBA00004117"/>
    </source>
</evidence>
<evidence type="ECO:0000259" key="9">
    <source>
        <dbReference type="Pfam" id="PF22638"/>
    </source>
</evidence>
<evidence type="ECO:0000313" key="11">
    <source>
        <dbReference type="Proteomes" id="UP000077405"/>
    </source>
</evidence>
<comment type="similarity">
    <text evidence="3">Belongs to the flagella basal body rod proteins family.</text>
</comment>
<organism evidence="10 11">
    <name type="scientific">Azospirillum humicireducens</name>
    <dbReference type="NCBI Taxonomy" id="1226968"/>
    <lineage>
        <taxon>Bacteria</taxon>
        <taxon>Pseudomonadati</taxon>
        <taxon>Pseudomonadota</taxon>
        <taxon>Alphaproteobacteria</taxon>
        <taxon>Rhodospirillales</taxon>
        <taxon>Azospirillaceae</taxon>
        <taxon>Azospirillum</taxon>
    </lineage>
</organism>
<proteinExistence type="inferred from homology"/>
<feature type="domain" description="Flagellar hook-associated protein FlgK helical" evidence="9">
    <location>
        <begin position="106"/>
        <end position="324"/>
    </location>
</feature>
<dbReference type="NCBIfam" id="TIGR02492">
    <property type="entry name" value="flgK_ends"/>
    <property type="match status" value="1"/>
</dbReference>
<name>A0A2R4VU51_9PROT</name>
<gene>
    <name evidence="10" type="primary">flgK</name>
    <name evidence="10" type="ORF">A6A40_23270</name>
</gene>
<feature type="domain" description="Flagellar basal body rod protein N-terminal" evidence="7">
    <location>
        <begin position="9"/>
        <end position="37"/>
    </location>
</feature>
<evidence type="ECO:0000313" key="10">
    <source>
        <dbReference type="EMBL" id="AWB07965.1"/>
    </source>
</evidence>
<dbReference type="InterPro" id="IPR010930">
    <property type="entry name" value="Flg_bb/hook_C_dom"/>
</dbReference>
<dbReference type="Pfam" id="PF06429">
    <property type="entry name" value="Flg_bbr_C"/>
    <property type="match status" value="1"/>
</dbReference>
<geneLocation type="plasmid" evidence="10 11">
    <name>pYZ3</name>
</geneLocation>
<accession>A0A2R4VU51</accession>
<reference evidence="10 11" key="1">
    <citation type="submission" date="2018-04" db="EMBL/GenBank/DDBJ databases">
        <title>Complete genome sequence of the nitrogen-fixing bacterium Azospirillum humicireducens type strain SgZ-5.</title>
        <authorList>
            <person name="Yu Z."/>
        </authorList>
    </citation>
    <scope>NUCLEOTIDE SEQUENCE [LARGE SCALE GENOMIC DNA]</scope>
    <source>
        <strain evidence="10 11">SgZ-5</strain>
        <plasmid evidence="10 11">pYZ3</plasmid>
    </source>
</reference>
<keyword evidence="10" id="KW-0282">Flagellum</keyword>
<evidence type="ECO:0000256" key="6">
    <source>
        <dbReference type="ARBA" id="ARBA00023143"/>
    </source>
</evidence>
<dbReference type="GO" id="GO:0009425">
    <property type="term" value="C:bacterial-type flagellum basal body"/>
    <property type="evidence" value="ECO:0007669"/>
    <property type="project" value="UniProtKB-SubCell"/>
</dbReference>
<dbReference type="PANTHER" id="PTHR30033:SF1">
    <property type="entry name" value="FLAGELLAR HOOK-ASSOCIATED PROTEIN 1"/>
    <property type="match status" value="1"/>
</dbReference>
<evidence type="ECO:0000256" key="2">
    <source>
        <dbReference type="ARBA" id="ARBA00004613"/>
    </source>
</evidence>
<keyword evidence="10" id="KW-0969">Cilium</keyword>
<dbReference type="EMBL" id="CP028904">
    <property type="protein sequence ID" value="AWB07965.1"/>
    <property type="molecule type" value="Genomic_DNA"/>
</dbReference>
<dbReference type="GO" id="GO:0044780">
    <property type="term" value="P:bacterial-type flagellum assembly"/>
    <property type="evidence" value="ECO:0007669"/>
    <property type="project" value="InterPro"/>
</dbReference>
<dbReference type="InterPro" id="IPR002371">
    <property type="entry name" value="FlgK"/>
</dbReference>
<evidence type="ECO:0000256" key="4">
    <source>
        <dbReference type="ARBA" id="ARBA00016244"/>
    </source>
</evidence>
<keyword evidence="5" id="KW-0964">Secreted</keyword>
<keyword evidence="6" id="KW-0975">Bacterial flagellum</keyword>
<dbReference type="PANTHER" id="PTHR30033">
    <property type="entry name" value="FLAGELLAR HOOK-ASSOCIATED PROTEIN 1"/>
    <property type="match status" value="1"/>
</dbReference>
<keyword evidence="11" id="KW-1185">Reference proteome</keyword>
<comment type="subcellular location">
    <subcellularLocation>
        <location evidence="1">Bacterial flagellum basal body</location>
    </subcellularLocation>
    <subcellularLocation>
        <location evidence="2">Secreted</location>
    </subcellularLocation>
</comment>
<dbReference type="InterPro" id="IPR053927">
    <property type="entry name" value="FlgK_helical"/>
</dbReference>
<dbReference type="KEGG" id="ahu:A6A40_23270"/>
<dbReference type="RefSeq" id="WP_108548241.1">
    <property type="nucleotide sequence ID" value="NZ_CP028904.1"/>
</dbReference>
<feature type="domain" description="Flagellar basal-body/hook protein C-terminal" evidence="8">
    <location>
        <begin position="542"/>
        <end position="584"/>
    </location>
</feature>
<evidence type="ECO:0000259" key="7">
    <source>
        <dbReference type="Pfam" id="PF00460"/>
    </source>
</evidence>
<dbReference type="InterPro" id="IPR001444">
    <property type="entry name" value="Flag_bb_rod_N"/>
</dbReference>
<evidence type="ECO:0000259" key="8">
    <source>
        <dbReference type="Pfam" id="PF06429"/>
    </source>
</evidence>
<dbReference type="GO" id="GO:0009424">
    <property type="term" value="C:bacterial-type flagellum hook"/>
    <property type="evidence" value="ECO:0007669"/>
    <property type="project" value="InterPro"/>
</dbReference>
<keyword evidence="10" id="KW-0614">Plasmid</keyword>
<evidence type="ECO:0000256" key="5">
    <source>
        <dbReference type="ARBA" id="ARBA00022525"/>
    </source>
</evidence>
<dbReference type="Proteomes" id="UP000077405">
    <property type="component" value="Plasmid pYZ3"/>
</dbReference>
<evidence type="ECO:0000256" key="3">
    <source>
        <dbReference type="ARBA" id="ARBA00009677"/>
    </source>
</evidence>
<dbReference type="Pfam" id="PF22638">
    <property type="entry name" value="FlgK_D1"/>
    <property type="match status" value="1"/>
</dbReference>